<dbReference type="OrthoDB" id="1453359at2"/>
<comment type="caution">
    <text evidence="1">The sequence shown here is derived from an EMBL/GenBank/DDBJ whole genome shotgun (WGS) entry which is preliminary data.</text>
</comment>
<gene>
    <name evidence="1" type="ORF">CW751_14905</name>
</gene>
<protein>
    <submittedName>
        <fullName evidence="1">Uncharacterized protein</fullName>
    </submittedName>
</protein>
<organism evidence="1 2">
    <name type="scientific">Brumimicrobium salinarum</name>
    <dbReference type="NCBI Taxonomy" id="2058658"/>
    <lineage>
        <taxon>Bacteria</taxon>
        <taxon>Pseudomonadati</taxon>
        <taxon>Bacteroidota</taxon>
        <taxon>Flavobacteriia</taxon>
        <taxon>Flavobacteriales</taxon>
        <taxon>Crocinitomicaceae</taxon>
        <taxon>Brumimicrobium</taxon>
    </lineage>
</organism>
<keyword evidence="2" id="KW-1185">Reference proteome</keyword>
<accession>A0A2I0QZE0</accession>
<evidence type="ECO:0000313" key="2">
    <source>
        <dbReference type="Proteomes" id="UP000236654"/>
    </source>
</evidence>
<reference evidence="1 2" key="1">
    <citation type="submission" date="2017-12" db="EMBL/GenBank/DDBJ databases">
        <title>The draft genome sequence of Brumimicrobium saltpan LHR20.</title>
        <authorList>
            <person name="Do Z.-J."/>
            <person name="Luo H.-R."/>
        </authorList>
    </citation>
    <scope>NUCLEOTIDE SEQUENCE [LARGE SCALE GENOMIC DNA]</scope>
    <source>
        <strain evidence="1 2">LHR20</strain>
    </source>
</reference>
<proteinExistence type="predicted"/>
<sequence length="302" mass="35387">MDKLGEHIERMMKPYREIAKITEPMRKFHEQSKAIQKAIEPTLELQKKLAEPLINFQKSFENINKIYASIPKFENPFLEHLEAFKKIGERLKEYTQKTPDHFLLIAQYGWFIDLESELNLPSQVAFNIQDRRVDLANELLVDYYKTNIGDIFERLIKRHYNRKEILESIKNSFQDGNYSILIPSVLTQVDGICFDFTKKKFFIKETKNKKYKFLPEVIAELEKSAGNFLNLYLSPLQNQTPIMAREQDIGKFPCKLNRHEILHGISTDYGTEINSLKVISLLKYVSDLLTDLDDKTLSTTKI</sequence>
<dbReference type="AlphaFoldDB" id="A0A2I0QZE0"/>
<name>A0A2I0QZE0_9FLAO</name>
<dbReference type="RefSeq" id="WP_101335823.1">
    <property type="nucleotide sequence ID" value="NZ_PJNI01000029.1"/>
</dbReference>
<dbReference type="Proteomes" id="UP000236654">
    <property type="component" value="Unassembled WGS sequence"/>
</dbReference>
<evidence type="ECO:0000313" key="1">
    <source>
        <dbReference type="EMBL" id="PKR79480.1"/>
    </source>
</evidence>
<dbReference type="EMBL" id="PJNI01000029">
    <property type="protein sequence ID" value="PKR79480.1"/>
    <property type="molecule type" value="Genomic_DNA"/>
</dbReference>